<accession>A0AAD5I635</accession>
<gene>
    <name evidence="2" type="ORF">LWI28_008441</name>
</gene>
<reference evidence="2" key="1">
    <citation type="journal article" date="2022" name="Plant J.">
        <title>Strategies of tolerance reflected in two North American maple genomes.</title>
        <authorList>
            <person name="McEvoy S.L."/>
            <person name="Sezen U.U."/>
            <person name="Trouern-Trend A."/>
            <person name="McMahon S.M."/>
            <person name="Schaberg P.G."/>
            <person name="Yang J."/>
            <person name="Wegrzyn J.L."/>
            <person name="Swenson N.G."/>
        </authorList>
    </citation>
    <scope>NUCLEOTIDE SEQUENCE</scope>
    <source>
        <strain evidence="2">91603</strain>
    </source>
</reference>
<evidence type="ECO:0000256" key="1">
    <source>
        <dbReference type="SAM" id="MobiDB-lite"/>
    </source>
</evidence>
<dbReference type="AlphaFoldDB" id="A0AAD5I635"/>
<feature type="compositionally biased region" description="Basic and acidic residues" evidence="1">
    <location>
        <begin position="85"/>
        <end position="100"/>
    </location>
</feature>
<evidence type="ECO:0000313" key="3">
    <source>
        <dbReference type="Proteomes" id="UP001064489"/>
    </source>
</evidence>
<name>A0AAD5I635_ACENE</name>
<protein>
    <submittedName>
        <fullName evidence="2">Uncharacterized protein</fullName>
    </submittedName>
</protein>
<evidence type="ECO:0000313" key="2">
    <source>
        <dbReference type="EMBL" id="KAI9153253.1"/>
    </source>
</evidence>
<proteinExistence type="predicted"/>
<dbReference type="EMBL" id="JAJSOW010000108">
    <property type="protein sequence ID" value="KAI9153253.1"/>
    <property type="molecule type" value="Genomic_DNA"/>
</dbReference>
<organism evidence="2 3">
    <name type="scientific">Acer negundo</name>
    <name type="common">Box elder</name>
    <dbReference type="NCBI Taxonomy" id="4023"/>
    <lineage>
        <taxon>Eukaryota</taxon>
        <taxon>Viridiplantae</taxon>
        <taxon>Streptophyta</taxon>
        <taxon>Embryophyta</taxon>
        <taxon>Tracheophyta</taxon>
        <taxon>Spermatophyta</taxon>
        <taxon>Magnoliopsida</taxon>
        <taxon>eudicotyledons</taxon>
        <taxon>Gunneridae</taxon>
        <taxon>Pentapetalae</taxon>
        <taxon>rosids</taxon>
        <taxon>malvids</taxon>
        <taxon>Sapindales</taxon>
        <taxon>Sapindaceae</taxon>
        <taxon>Hippocastanoideae</taxon>
        <taxon>Acereae</taxon>
        <taxon>Acer</taxon>
    </lineage>
</organism>
<dbReference type="Proteomes" id="UP001064489">
    <property type="component" value="Chromosome 11"/>
</dbReference>
<feature type="region of interest" description="Disordered" evidence="1">
    <location>
        <begin position="46"/>
        <end position="106"/>
    </location>
</feature>
<reference evidence="2" key="2">
    <citation type="submission" date="2023-02" db="EMBL/GenBank/DDBJ databases">
        <authorList>
            <person name="Swenson N.G."/>
            <person name="Wegrzyn J.L."/>
            <person name="Mcevoy S.L."/>
        </authorList>
    </citation>
    <scope>NUCLEOTIDE SEQUENCE</scope>
    <source>
        <strain evidence="2">91603</strain>
        <tissue evidence="2">Leaf</tissue>
    </source>
</reference>
<sequence length="106" mass="12210">MVAHSIAKNAMKSFMDLFWLEEVPLFAASLVKADMHCLLLEPVVAPWPEEDPTPSGHGGADSSKFASMENRTEKEKEEEEEEEEERRICRPGRDERRMKEEEETCL</sequence>
<comment type="caution">
    <text evidence="2">The sequence shown here is derived from an EMBL/GenBank/DDBJ whole genome shotgun (WGS) entry which is preliminary data.</text>
</comment>
<keyword evidence="3" id="KW-1185">Reference proteome</keyword>